<feature type="transmembrane region" description="Helical" evidence="1">
    <location>
        <begin position="98"/>
        <end position="118"/>
    </location>
</feature>
<dbReference type="InterPro" id="IPR031563">
    <property type="entry name" value="MOT1/MOT2"/>
</dbReference>
<evidence type="ECO:0000313" key="3">
    <source>
        <dbReference type="Proteomes" id="UP001225596"/>
    </source>
</evidence>
<keyword evidence="3" id="KW-1185">Reference proteome</keyword>
<evidence type="ECO:0000313" key="2">
    <source>
        <dbReference type="EMBL" id="MDQ9170499.1"/>
    </source>
</evidence>
<proteinExistence type="predicted"/>
<sequence>MAYLKSLLAVIAPAPSKNRFDRQEWAGAFGDIGTLIPFVVAYITLLDMNPLGVLFAFGLAKIASGLYYRTPFPVQPMKASGAIATTQAAQTITITQDMVYGAGLATGIIWFLLGVTGLTRRVAELVGRPVAQGIILGLGFSFMLEGIKMMAQAWLIGGIALAGTFLLLANKKLPAMMVLLIFGAMTAFIQTPGLASELKSIDFRLQLPEWALGTLTWRDFLLGAFFVALPQVPLTLSNAIIAITEENNSLFPDRRVTEKGVSISTGIMNLLAPMVGGVPMCHGAGGMAGHSAFGARTGGAMIILGSIIVLLALFSGDSIHVIFKMFPDPVLGVIVFVTGAQLALGTCAAKGFGKKENFAMLVTAAFGLWNIGIGFVAGMLLHHALQRGIVKL</sequence>
<name>A0ABU1BNR8_9BURK</name>
<feature type="transmembrane region" description="Helical" evidence="1">
    <location>
        <begin position="261"/>
        <end position="280"/>
    </location>
</feature>
<feature type="transmembrane region" description="Helical" evidence="1">
    <location>
        <begin position="150"/>
        <end position="169"/>
    </location>
</feature>
<feature type="transmembrane region" description="Helical" evidence="1">
    <location>
        <begin position="358"/>
        <end position="381"/>
    </location>
</feature>
<keyword evidence="1" id="KW-0812">Transmembrane</keyword>
<gene>
    <name evidence="2" type="ORF">Q8A64_08755</name>
</gene>
<reference evidence="2 3" key="1">
    <citation type="submission" date="2023-08" db="EMBL/GenBank/DDBJ databases">
        <title>Oxalobacteraceae gen .nov., isolated from river sludge outside the plant.</title>
        <authorList>
            <person name="Zhao S.Y."/>
        </authorList>
    </citation>
    <scope>NUCLEOTIDE SEQUENCE [LARGE SCALE GENOMIC DNA]</scope>
    <source>
        <strain evidence="2 3">R-40</strain>
    </source>
</reference>
<keyword evidence="1" id="KW-1133">Transmembrane helix</keyword>
<evidence type="ECO:0000256" key="1">
    <source>
        <dbReference type="SAM" id="Phobius"/>
    </source>
</evidence>
<dbReference type="EMBL" id="JAUYVH010000003">
    <property type="protein sequence ID" value="MDQ9170499.1"/>
    <property type="molecule type" value="Genomic_DNA"/>
</dbReference>
<dbReference type="PANTHER" id="PTHR31970:SF9">
    <property type="entry name" value="MOLYBDATE TRANSPORTER 2"/>
    <property type="match status" value="1"/>
</dbReference>
<dbReference type="Pfam" id="PF16983">
    <property type="entry name" value="MFS_MOT1"/>
    <property type="match status" value="2"/>
</dbReference>
<dbReference type="Proteomes" id="UP001225596">
    <property type="component" value="Unassembled WGS sequence"/>
</dbReference>
<feature type="transmembrane region" description="Helical" evidence="1">
    <location>
        <begin position="300"/>
        <end position="323"/>
    </location>
</feature>
<dbReference type="RefSeq" id="WP_338436419.1">
    <property type="nucleotide sequence ID" value="NZ_JAUYVH010000003.1"/>
</dbReference>
<accession>A0ABU1BNR8</accession>
<organism evidence="2 3">
    <name type="scientific">Keguizhuia sedimenti</name>
    <dbReference type="NCBI Taxonomy" id="3064264"/>
    <lineage>
        <taxon>Bacteria</taxon>
        <taxon>Pseudomonadati</taxon>
        <taxon>Pseudomonadota</taxon>
        <taxon>Betaproteobacteria</taxon>
        <taxon>Burkholderiales</taxon>
        <taxon>Oxalobacteraceae</taxon>
        <taxon>Keguizhuia</taxon>
    </lineage>
</organism>
<keyword evidence="1" id="KW-0472">Membrane</keyword>
<protein>
    <submittedName>
        <fullName evidence="2">Sulfate/molybdate transporter</fullName>
    </submittedName>
</protein>
<comment type="caution">
    <text evidence="2">The sequence shown here is derived from an EMBL/GenBank/DDBJ whole genome shotgun (WGS) entry which is preliminary data.</text>
</comment>
<feature type="transmembrane region" description="Helical" evidence="1">
    <location>
        <begin position="51"/>
        <end position="68"/>
    </location>
</feature>
<feature type="transmembrane region" description="Helical" evidence="1">
    <location>
        <begin position="176"/>
        <end position="195"/>
    </location>
</feature>
<feature type="transmembrane region" description="Helical" evidence="1">
    <location>
        <begin position="25"/>
        <end position="44"/>
    </location>
</feature>
<feature type="transmembrane region" description="Helical" evidence="1">
    <location>
        <begin position="330"/>
        <end position="352"/>
    </location>
</feature>
<dbReference type="PANTHER" id="PTHR31970">
    <property type="match status" value="1"/>
</dbReference>
<feature type="transmembrane region" description="Helical" evidence="1">
    <location>
        <begin position="220"/>
        <end position="241"/>
    </location>
</feature>
<feature type="transmembrane region" description="Helical" evidence="1">
    <location>
        <begin position="125"/>
        <end position="144"/>
    </location>
</feature>